<accession>A0A1H2L9T8</accession>
<keyword evidence="3" id="KW-0378">Hydrolase</keyword>
<dbReference type="SUPFAM" id="SSF56219">
    <property type="entry name" value="DNase I-like"/>
    <property type="match status" value="1"/>
</dbReference>
<dbReference type="GO" id="GO:0016020">
    <property type="term" value="C:membrane"/>
    <property type="evidence" value="ECO:0007669"/>
    <property type="project" value="GOC"/>
</dbReference>
<dbReference type="Proteomes" id="UP000182977">
    <property type="component" value="Chromosome I"/>
</dbReference>
<dbReference type="GO" id="GO:0006506">
    <property type="term" value="P:GPI anchor biosynthetic process"/>
    <property type="evidence" value="ECO:0007669"/>
    <property type="project" value="TreeGrafter"/>
</dbReference>
<proteinExistence type="predicted"/>
<evidence type="ECO:0000259" key="2">
    <source>
        <dbReference type="Pfam" id="PF03372"/>
    </source>
</evidence>
<dbReference type="Gene3D" id="3.60.10.10">
    <property type="entry name" value="Endonuclease/exonuclease/phosphatase"/>
    <property type="match status" value="1"/>
</dbReference>
<evidence type="ECO:0000313" key="4">
    <source>
        <dbReference type="Proteomes" id="UP000182977"/>
    </source>
</evidence>
<feature type="domain" description="Endonuclease/exonuclease/phosphatase" evidence="2">
    <location>
        <begin position="9"/>
        <end position="227"/>
    </location>
</feature>
<name>A0A1H2L9T8_9ACTN</name>
<dbReference type="OrthoDB" id="155529at2"/>
<keyword evidence="3" id="KW-0255">Endonuclease</keyword>
<organism evidence="3 4">
    <name type="scientific">Jiangella alkaliphila</name>
    <dbReference type="NCBI Taxonomy" id="419479"/>
    <lineage>
        <taxon>Bacteria</taxon>
        <taxon>Bacillati</taxon>
        <taxon>Actinomycetota</taxon>
        <taxon>Actinomycetes</taxon>
        <taxon>Jiangellales</taxon>
        <taxon>Jiangellaceae</taxon>
        <taxon>Jiangella</taxon>
    </lineage>
</organism>
<dbReference type="RefSeq" id="WP_046772835.1">
    <property type="nucleotide sequence ID" value="NZ_LBMC01000078.1"/>
</dbReference>
<reference evidence="4" key="1">
    <citation type="submission" date="2016-10" db="EMBL/GenBank/DDBJ databases">
        <authorList>
            <person name="Varghese N."/>
            <person name="Submissions S."/>
        </authorList>
    </citation>
    <scope>NUCLEOTIDE SEQUENCE [LARGE SCALE GENOMIC DNA]</scope>
    <source>
        <strain evidence="4">DSM 45079</strain>
    </source>
</reference>
<gene>
    <name evidence="3" type="ORF">SAMN04488563_5606</name>
</gene>
<dbReference type="InterPro" id="IPR005135">
    <property type="entry name" value="Endo/exonuclease/phosphatase"/>
</dbReference>
<protein>
    <submittedName>
        <fullName evidence="3">Metal-dependent hydrolase, endonuclease/exonuclease/phosphatase family</fullName>
    </submittedName>
</protein>
<dbReference type="AlphaFoldDB" id="A0A1H2L9T8"/>
<dbReference type="GO" id="GO:0004519">
    <property type="term" value="F:endonuclease activity"/>
    <property type="evidence" value="ECO:0007669"/>
    <property type="project" value="UniProtKB-KW"/>
</dbReference>
<dbReference type="STRING" id="419479.SAMN04488563_5606"/>
<dbReference type="EMBL" id="LT629791">
    <property type="protein sequence ID" value="SDU77689.1"/>
    <property type="molecule type" value="Genomic_DNA"/>
</dbReference>
<evidence type="ECO:0000256" key="1">
    <source>
        <dbReference type="SAM" id="MobiDB-lite"/>
    </source>
</evidence>
<dbReference type="Pfam" id="PF03372">
    <property type="entry name" value="Exo_endo_phos"/>
    <property type="match status" value="1"/>
</dbReference>
<keyword evidence="3" id="KW-0269">Exonuclease</keyword>
<keyword evidence="3" id="KW-0540">Nuclease</keyword>
<dbReference type="PANTHER" id="PTHR14859:SF1">
    <property type="entry name" value="PGAP2-INTERACTING PROTEIN"/>
    <property type="match status" value="1"/>
</dbReference>
<dbReference type="GO" id="GO:0004527">
    <property type="term" value="F:exonuclease activity"/>
    <property type="evidence" value="ECO:0007669"/>
    <property type="project" value="UniProtKB-KW"/>
</dbReference>
<sequence length="236" mass="25128">MPDTRILHWNIHSWRDDAGAPNVDAVGALIAETEPDVVSLVEVDEAWGGASVLASLAERFGFAWVFPPTVHHGDSAGPQGGYGNALLVRAPIRAVQQQWQLRWPPRLYDGSESSEARTVVLVKLAVGAAGLWVGSTHLPRRSAPARAAALDRLLTLVRGLDTPFLVCGDFNTPASSWVPDDGSVRLAPSSPQPSYPTSSPSEPIDYVVASPSLTVRAEILDHSGSDHLPLLATLAP</sequence>
<feature type="region of interest" description="Disordered" evidence="1">
    <location>
        <begin position="181"/>
        <end position="203"/>
    </location>
</feature>
<dbReference type="InterPro" id="IPR036691">
    <property type="entry name" value="Endo/exonu/phosph_ase_sf"/>
</dbReference>
<dbReference type="InterPro" id="IPR051916">
    <property type="entry name" value="GPI-anchor_lipid_remodeler"/>
</dbReference>
<evidence type="ECO:0000313" key="3">
    <source>
        <dbReference type="EMBL" id="SDU77689.1"/>
    </source>
</evidence>
<keyword evidence="4" id="KW-1185">Reference proteome</keyword>
<dbReference type="PANTHER" id="PTHR14859">
    <property type="entry name" value="CALCOFLUOR WHITE HYPERSENSITIVE PROTEIN PRECURSOR"/>
    <property type="match status" value="1"/>
</dbReference>